<feature type="domain" description="Transposase IS66 central" evidence="1">
    <location>
        <begin position="2"/>
        <end position="100"/>
    </location>
</feature>
<dbReference type="Proteomes" id="UP001058016">
    <property type="component" value="Chromosome"/>
</dbReference>
<evidence type="ECO:0000313" key="3">
    <source>
        <dbReference type="Proteomes" id="UP001058016"/>
    </source>
</evidence>
<dbReference type="PANTHER" id="PTHR33678:SF2">
    <property type="match status" value="1"/>
</dbReference>
<dbReference type="PANTHER" id="PTHR33678">
    <property type="entry name" value="BLL1576 PROTEIN"/>
    <property type="match status" value="1"/>
</dbReference>
<protein>
    <submittedName>
        <fullName evidence="2">Transposase</fullName>
    </submittedName>
</protein>
<dbReference type="InterPro" id="IPR004291">
    <property type="entry name" value="Transposase_IS66_central"/>
</dbReference>
<proteinExistence type="predicted"/>
<keyword evidence="3" id="KW-1185">Reference proteome</keyword>
<accession>A0ABY5JNW4</accession>
<name>A0ABY5JNW4_9FIRM</name>
<organism evidence="2 3">
    <name type="scientific">Turicibacter bilis</name>
    <dbReference type="NCBI Taxonomy" id="2735723"/>
    <lineage>
        <taxon>Bacteria</taxon>
        <taxon>Bacillati</taxon>
        <taxon>Bacillota</taxon>
        <taxon>Erysipelotrichia</taxon>
        <taxon>Erysipelotrichales</taxon>
        <taxon>Turicibacteraceae</taxon>
        <taxon>Turicibacter</taxon>
    </lineage>
</organism>
<dbReference type="InterPro" id="IPR052344">
    <property type="entry name" value="Transposase-related"/>
</dbReference>
<evidence type="ECO:0000313" key="2">
    <source>
        <dbReference type="EMBL" id="UUF07252.1"/>
    </source>
</evidence>
<reference evidence="2 3" key="1">
    <citation type="submission" date="2021-03" db="EMBL/GenBank/DDBJ databases">
        <title>Comparative Genomics and Metabolomics in the genus Turicibacter.</title>
        <authorList>
            <person name="Maki J."/>
            <person name="Looft T."/>
        </authorList>
    </citation>
    <scope>NUCLEOTIDE SEQUENCE [LARGE SCALE GENOMIC DNA]</scope>
    <source>
        <strain evidence="2 3">MMM721</strain>
    </source>
</reference>
<dbReference type="EMBL" id="CP071249">
    <property type="protein sequence ID" value="UUF07252.1"/>
    <property type="molecule type" value="Genomic_DNA"/>
</dbReference>
<gene>
    <name evidence="2" type="ORF">J0J69_06135</name>
</gene>
<evidence type="ECO:0000259" key="1">
    <source>
        <dbReference type="Pfam" id="PF03050"/>
    </source>
</evidence>
<dbReference type="Pfam" id="PF03050">
    <property type="entry name" value="DDE_Tnp_IS66"/>
    <property type="match status" value="1"/>
</dbReference>
<sequence>MIIASHNWLSPIYERLKDELIQNKVLHADETPYQILNRTDGKPATSQARVWLFRTIKNAGYPIAYYHVDLTRERAVATTILEGFQGYLHCDGYSGYKNLPSIDLVGHLPFTK</sequence>